<dbReference type="Gene3D" id="3.40.50.1110">
    <property type="entry name" value="SGNH hydrolase"/>
    <property type="match status" value="1"/>
</dbReference>
<dbReference type="SUPFAM" id="SSF52266">
    <property type="entry name" value="SGNH hydrolase"/>
    <property type="match status" value="1"/>
</dbReference>
<dbReference type="RefSeq" id="WP_184329454.1">
    <property type="nucleotide sequence ID" value="NZ_JACHHZ010000001.1"/>
</dbReference>
<sequence>MSKQASWRSIGAVVLAAIAVIVAADYAFHYVTPRIWLRQVDDGVRDFAHSNPRILSISSSHGRSMDVVGKELARRTGESDVMVSVAMEAGKATHFQFVLDERLRPLIEERDATGRRVHDHLERALLVTEWWDSCSWEKGRPAVELPSHAWTLGHFVRDVEQQGITPINRNYLRWRWKRLLSDSVLVTDRGRGAILKDGMAELRGQPTGRTAEEEKAFTEWWLKYNEGGKRCLFSDDQAQAYAHIVDYLKSQGLDVTIVIFARRPGTLSEEAIQGTLAEYSARMREFADEHGVRLIDITTRSPLGNDDYMADYDHVNAQGNRKLAGWLLDGDLAFLAQHTTPTSTVGMTAR</sequence>
<comment type="caution">
    <text evidence="1">The sequence shown here is derived from an EMBL/GenBank/DDBJ whole genome shotgun (WGS) entry which is preliminary data.</text>
</comment>
<protein>
    <submittedName>
        <fullName evidence="1">Uncharacterized protein</fullName>
    </submittedName>
</protein>
<evidence type="ECO:0000313" key="2">
    <source>
        <dbReference type="Proteomes" id="UP000588068"/>
    </source>
</evidence>
<proteinExistence type="predicted"/>
<reference evidence="1 2" key="1">
    <citation type="submission" date="2020-08" db="EMBL/GenBank/DDBJ databases">
        <title>Genomic Encyclopedia of Type Strains, Phase IV (KMG-IV): sequencing the most valuable type-strain genomes for metagenomic binning, comparative biology and taxonomic classification.</title>
        <authorList>
            <person name="Goeker M."/>
        </authorList>
    </citation>
    <scope>NUCLEOTIDE SEQUENCE [LARGE SCALE GENOMIC DNA]</scope>
    <source>
        <strain evidence="1 2">DSM 26723</strain>
    </source>
</reference>
<accession>A0A841HFW8</accession>
<keyword evidence="2" id="KW-1185">Reference proteome</keyword>
<dbReference type="AlphaFoldDB" id="A0A841HFW8"/>
<dbReference type="CDD" id="cd00229">
    <property type="entry name" value="SGNH_hydrolase"/>
    <property type="match status" value="1"/>
</dbReference>
<dbReference type="GO" id="GO:0016788">
    <property type="term" value="F:hydrolase activity, acting on ester bonds"/>
    <property type="evidence" value="ECO:0007669"/>
    <property type="project" value="UniProtKB-ARBA"/>
</dbReference>
<name>A0A841HFW8_9GAMM</name>
<gene>
    <name evidence="1" type="ORF">HNQ60_000512</name>
</gene>
<organism evidence="1 2">
    <name type="scientific">Povalibacter uvarum</name>
    <dbReference type="NCBI Taxonomy" id="732238"/>
    <lineage>
        <taxon>Bacteria</taxon>
        <taxon>Pseudomonadati</taxon>
        <taxon>Pseudomonadota</taxon>
        <taxon>Gammaproteobacteria</taxon>
        <taxon>Steroidobacterales</taxon>
        <taxon>Steroidobacteraceae</taxon>
        <taxon>Povalibacter</taxon>
    </lineage>
</organism>
<dbReference type="Proteomes" id="UP000588068">
    <property type="component" value="Unassembled WGS sequence"/>
</dbReference>
<evidence type="ECO:0000313" key="1">
    <source>
        <dbReference type="EMBL" id="MBB6091666.1"/>
    </source>
</evidence>
<dbReference type="EMBL" id="JACHHZ010000001">
    <property type="protein sequence ID" value="MBB6091666.1"/>
    <property type="molecule type" value="Genomic_DNA"/>
</dbReference>
<dbReference type="InterPro" id="IPR036514">
    <property type="entry name" value="SGNH_hydro_sf"/>
</dbReference>